<dbReference type="AlphaFoldDB" id="A0A6C0E0U2"/>
<proteinExistence type="predicted"/>
<accession>A0A6C0E0U2</accession>
<organism evidence="1">
    <name type="scientific">viral metagenome</name>
    <dbReference type="NCBI Taxonomy" id="1070528"/>
    <lineage>
        <taxon>unclassified sequences</taxon>
        <taxon>metagenomes</taxon>
        <taxon>organismal metagenomes</taxon>
    </lineage>
</organism>
<reference evidence="1" key="1">
    <citation type="journal article" date="2020" name="Nature">
        <title>Giant virus diversity and host interactions through global metagenomics.</title>
        <authorList>
            <person name="Schulz F."/>
            <person name="Roux S."/>
            <person name="Paez-Espino D."/>
            <person name="Jungbluth S."/>
            <person name="Walsh D.A."/>
            <person name="Denef V.J."/>
            <person name="McMahon K.D."/>
            <person name="Konstantinidis K.T."/>
            <person name="Eloe-Fadrosh E.A."/>
            <person name="Kyrpides N.C."/>
            <person name="Woyke T."/>
        </authorList>
    </citation>
    <scope>NUCLEOTIDE SEQUENCE</scope>
    <source>
        <strain evidence="1">GVMAG-M-3300023179-103</strain>
    </source>
</reference>
<protein>
    <submittedName>
        <fullName evidence="1">Uncharacterized protein</fullName>
    </submittedName>
</protein>
<dbReference type="EMBL" id="MN739698">
    <property type="protein sequence ID" value="QHT21909.1"/>
    <property type="molecule type" value="Genomic_DNA"/>
</dbReference>
<evidence type="ECO:0000313" key="1">
    <source>
        <dbReference type="EMBL" id="QHT21909.1"/>
    </source>
</evidence>
<name>A0A6C0E0U2_9ZZZZ</name>
<sequence>MDNYFTDCPAMMSDGRIFTDYRSSQVREEIFRDKNCLLSENQTREFRYRNGEKILDYEWDNIKSNYGCHPKKKCFHKSPITRTTSIYNNAELLAYNNVIPAPGCDIYCDDFRATKTAGLNSGCKEVLSSYDGYPIAKCPTRCSRKV</sequence>